<dbReference type="PANTHER" id="PTHR35812:SF1">
    <property type="entry name" value="LIPOPROTEIN"/>
    <property type="match status" value="1"/>
</dbReference>
<accession>E4U2C5</accession>
<sequence length="265" mass="30161">MRAPKNYEKDFWQIIVHHFKLFLALFSMTAAATADIKLSEKEAYSQEQAIEYCRTLGPGYRAMEIGEIYALDTAVPFADRFSYWSKNTITSGNAVIGTGSEGDGGVLEELGFSFYPKERNITFSPKWKKIAAICTNDPILPKRIHHYTKTSQGTLDEDTGLLWHDLDATDKKARYTYDQAKEMCENLSLYGRTWRLPSTEELYGIVDYDYVRPTLDMKFFGPVMHRYYWSADTLNAQEAYVVGFKLGSVATAPKNDATHARCVSE</sequence>
<feature type="domain" description="Lcl C-terminal" evidence="1">
    <location>
        <begin position="154"/>
        <end position="263"/>
    </location>
</feature>
<evidence type="ECO:0000313" key="2">
    <source>
        <dbReference type="EMBL" id="ADR33575.1"/>
    </source>
</evidence>
<gene>
    <name evidence="2" type="ordered locus">Sulku_0911</name>
</gene>
<dbReference type="EMBL" id="CP002355">
    <property type="protein sequence ID" value="ADR33575.1"/>
    <property type="molecule type" value="Genomic_DNA"/>
</dbReference>
<organism evidence="2 3">
    <name type="scientific">Sulfuricurvum kujiense (strain ATCC BAA-921 / DSM 16994 / JCM 11577 / YK-1)</name>
    <dbReference type="NCBI Taxonomy" id="709032"/>
    <lineage>
        <taxon>Bacteria</taxon>
        <taxon>Pseudomonadati</taxon>
        <taxon>Campylobacterota</taxon>
        <taxon>Epsilonproteobacteria</taxon>
        <taxon>Campylobacterales</taxon>
        <taxon>Sulfurimonadaceae</taxon>
        <taxon>Sulfuricurvum</taxon>
    </lineage>
</organism>
<dbReference type="InterPro" id="IPR011460">
    <property type="entry name" value="Lcl_C"/>
</dbReference>
<dbReference type="Pfam" id="PF07603">
    <property type="entry name" value="Lcl_C"/>
    <property type="match status" value="1"/>
</dbReference>
<dbReference type="OrthoDB" id="9801841at2"/>
<dbReference type="KEGG" id="sku:Sulku_0911"/>
<dbReference type="RefSeq" id="WP_013459772.1">
    <property type="nucleotide sequence ID" value="NC_014762.1"/>
</dbReference>
<dbReference type="HOGENOM" id="CLU_091710_0_0_7"/>
<proteinExistence type="predicted"/>
<dbReference type="AlphaFoldDB" id="E4U2C5"/>
<dbReference type="Proteomes" id="UP000008721">
    <property type="component" value="Chromosome"/>
</dbReference>
<dbReference type="PANTHER" id="PTHR35812">
    <property type="entry name" value="LIPOPROTEIN"/>
    <property type="match status" value="1"/>
</dbReference>
<reference evidence="2 3" key="1">
    <citation type="journal article" date="2012" name="Stand. Genomic Sci.">
        <title>Complete genome sequence of the sulfur compounds oxidizing chemolithoautotroph Sulfuricurvum kujiense type strain (YK-1(T)).</title>
        <authorList>
            <person name="Han C."/>
            <person name="Kotsyurbenko O."/>
            <person name="Chertkov O."/>
            <person name="Held B."/>
            <person name="Lapidus A."/>
            <person name="Nolan M."/>
            <person name="Lucas S."/>
            <person name="Hammon N."/>
            <person name="Deshpande S."/>
            <person name="Cheng J.F."/>
            <person name="Tapia R."/>
            <person name="Goodwin L.A."/>
            <person name="Pitluck S."/>
            <person name="Liolios K."/>
            <person name="Pagani I."/>
            <person name="Ivanova N."/>
            <person name="Mavromatis K."/>
            <person name="Mikhailova N."/>
            <person name="Pati A."/>
            <person name="Chen A."/>
            <person name="Palaniappan K."/>
            <person name="Land M."/>
            <person name="Hauser L."/>
            <person name="Chang Y.J."/>
            <person name="Jeffries C.D."/>
            <person name="Brambilla E.M."/>
            <person name="Rohde M."/>
            <person name="Spring S."/>
            <person name="Sikorski J."/>
            <person name="Goker M."/>
            <person name="Woyke T."/>
            <person name="Bristow J."/>
            <person name="Eisen J.A."/>
            <person name="Markowitz V."/>
            <person name="Hugenholtz P."/>
            <person name="Kyrpides N.C."/>
            <person name="Klenk H.P."/>
            <person name="Detter J.C."/>
        </authorList>
    </citation>
    <scope>NUCLEOTIDE SEQUENCE [LARGE SCALE GENOMIC DNA]</scope>
    <source>
        <strain evidence="3">ATCC BAA-921 / DSM 16994 / JCM 11577 / YK-1</strain>
    </source>
</reference>
<protein>
    <recommendedName>
        <fullName evidence="1">Lcl C-terminal domain-containing protein</fullName>
    </recommendedName>
</protein>
<dbReference type="STRING" id="709032.Sulku_0911"/>
<evidence type="ECO:0000259" key="1">
    <source>
        <dbReference type="Pfam" id="PF07603"/>
    </source>
</evidence>
<keyword evidence="3" id="KW-1185">Reference proteome</keyword>
<evidence type="ECO:0000313" key="3">
    <source>
        <dbReference type="Proteomes" id="UP000008721"/>
    </source>
</evidence>
<name>E4U2C5_SULKY</name>